<dbReference type="RefSeq" id="WP_213670984.1">
    <property type="nucleotide sequence ID" value="NZ_JAHCDA010000003.1"/>
</dbReference>
<accession>A0ABS5QG37</accession>
<proteinExistence type="predicted"/>
<name>A0ABS5QG37_9PROT</name>
<gene>
    <name evidence="1" type="ORF">KHU32_15105</name>
</gene>
<evidence type="ECO:0000313" key="1">
    <source>
        <dbReference type="EMBL" id="MBS7812276.1"/>
    </source>
</evidence>
<dbReference type="Proteomes" id="UP000766336">
    <property type="component" value="Unassembled WGS sequence"/>
</dbReference>
<sequence>MTDAPEDKGERLLFEQLCDRDYAGDRLASIAAGLGAMSKAVPQEGSFSKILAIYCNEVAKAGRELMAFREKPTVETREQKLETLLRGLLQNAWMYDDDLENPVGDQRDANVNANELHEIAKELDALGAAPPMGHDTWASLWPLQVGEDDEDDGTAEDEDDEEISSRVIEKAVGTTELCDPSRLKIHSTFLADGVGPLWCVVATKQGNWIRAQVINGGWNIGFDLDTGMATEKGTDKEALPHALQAHITYTGSFKGFSDRQYNDAIAFAQEQVRNAAKEG</sequence>
<protein>
    <submittedName>
        <fullName evidence="1">Uncharacterized protein</fullName>
    </submittedName>
</protein>
<evidence type="ECO:0000313" key="2">
    <source>
        <dbReference type="Proteomes" id="UP000766336"/>
    </source>
</evidence>
<dbReference type="EMBL" id="JAHCDA010000003">
    <property type="protein sequence ID" value="MBS7812276.1"/>
    <property type="molecule type" value="Genomic_DNA"/>
</dbReference>
<comment type="caution">
    <text evidence="1">The sequence shown here is derived from an EMBL/GenBank/DDBJ whole genome shotgun (WGS) entry which is preliminary data.</text>
</comment>
<keyword evidence="2" id="KW-1185">Reference proteome</keyword>
<reference evidence="1 2" key="1">
    <citation type="submission" date="2021-05" db="EMBL/GenBank/DDBJ databases">
        <title>Roseococcus sp. XZZS9, whole genome shotgun sequencing project.</title>
        <authorList>
            <person name="Zhao G."/>
            <person name="Shen L."/>
        </authorList>
    </citation>
    <scope>NUCLEOTIDE SEQUENCE [LARGE SCALE GENOMIC DNA]</scope>
    <source>
        <strain evidence="1 2">XZZS9</strain>
    </source>
</reference>
<organism evidence="1 2">
    <name type="scientific">Roseococcus pinisoli</name>
    <dbReference type="NCBI Taxonomy" id="2835040"/>
    <lineage>
        <taxon>Bacteria</taxon>
        <taxon>Pseudomonadati</taxon>
        <taxon>Pseudomonadota</taxon>
        <taxon>Alphaproteobacteria</taxon>
        <taxon>Acetobacterales</taxon>
        <taxon>Roseomonadaceae</taxon>
        <taxon>Roseococcus</taxon>
    </lineage>
</organism>